<sequence>MTITLHGNLAELVQTEANNSGFQSPEDLIFEAVSEYVKKRIDLGIEQGLQDVASGDMVELDAGNISQILSKPASQW</sequence>
<gene>
    <name evidence="1" type="ORF">N479_25285</name>
</gene>
<organism evidence="1 2">
    <name type="scientific">Pseudoalteromonas luteoviolacea S4054</name>
    <dbReference type="NCBI Taxonomy" id="1129367"/>
    <lineage>
        <taxon>Bacteria</taxon>
        <taxon>Pseudomonadati</taxon>
        <taxon>Pseudomonadota</taxon>
        <taxon>Gammaproteobacteria</taxon>
        <taxon>Alteromonadales</taxon>
        <taxon>Pseudoalteromonadaceae</taxon>
        <taxon>Pseudoalteromonas</taxon>
    </lineage>
</organism>
<dbReference type="EMBL" id="AUXW01000016">
    <property type="protein sequence ID" value="KKE85675.1"/>
    <property type="molecule type" value="Genomic_DNA"/>
</dbReference>
<evidence type="ECO:0008006" key="3">
    <source>
        <dbReference type="Google" id="ProtNLM"/>
    </source>
</evidence>
<dbReference type="AlphaFoldDB" id="A0A0F6AHH0"/>
<evidence type="ECO:0000313" key="2">
    <source>
        <dbReference type="Proteomes" id="UP000033434"/>
    </source>
</evidence>
<accession>A0A0F6AHH0</accession>
<protein>
    <recommendedName>
        <fullName evidence="3">CopG family transcriptional regulator</fullName>
    </recommendedName>
</protein>
<dbReference type="PATRIC" id="fig|1129367.4.peg.264"/>
<reference evidence="1 2" key="1">
    <citation type="journal article" date="2015" name="BMC Genomics">
        <title>Genome mining reveals unlocked bioactive potential of marine Gram-negative bacteria.</title>
        <authorList>
            <person name="Machado H."/>
            <person name="Sonnenschein E.C."/>
            <person name="Melchiorsen J."/>
            <person name="Gram L."/>
        </authorList>
    </citation>
    <scope>NUCLEOTIDE SEQUENCE [LARGE SCALE GENOMIC DNA]</scope>
    <source>
        <strain evidence="1 2">S4054</strain>
    </source>
</reference>
<evidence type="ECO:0000313" key="1">
    <source>
        <dbReference type="EMBL" id="KKE85675.1"/>
    </source>
</evidence>
<comment type="caution">
    <text evidence="1">The sequence shown here is derived from an EMBL/GenBank/DDBJ whole genome shotgun (WGS) entry which is preliminary data.</text>
</comment>
<name>A0A0F6AHH0_9GAMM</name>
<dbReference type="RefSeq" id="WP_046354172.1">
    <property type="nucleotide sequence ID" value="NZ_AUXW01000016.1"/>
</dbReference>
<dbReference type="Proteomes" id="UP000033434">
    <property type="component" value="Unassembled WGS sequence"/>
</dbReference>
<proteinExistence type="predicted"/>